<evidence type="ECO:0000313" key="2">
    <source>
        <dbReference type="Proteomes" id="UP000243207"/>
    </source>
</evidence>
<reference evidence="2" key="1">
    <citation type="submission" date="2016-10" db="EMBL/GenBank/DDBJ databases">
        <authorList>
            <person name="Varghese N."/>
            <person name="Submissions S."/>
        </authorList>
    </citation>
    <scope>NUCLEOTIDE SEQUENCE [LARGE SCALE GENOMIC DNA]</scope>
    <source>
        <strain evidence="2">NRRL B-51270</strain>
    </source>
</reference>
<gene>
    <name evidence="1" type="ORF">SAMN05216421_0121</name>
</gene>
<dbReference type="Pfam" id="PF05742">
    <property type="entry name" value="TANGO2"/>
    <property type="match status" value="1"/>
</dbReference>
<dbReference type="AlphaFoldDB" id="A0A1H1LBY5"/>
<dbReference type="RefSeq" id="WP_093391201.1">
    <property type="nucleotide sequence ID" value="NZ_LT629736.1"/>
</dbReference>
<sequence length="256" mass="28153">MCLIALAWQVSEQPLVLLGNRDEFHARPTREAQFWADEGWPDLLAGKDLEAGGSWLGVTRSGRFAALTNIRTPGAPVGLRSRGELVAGFLTSTLSPRHYLDGIEAHCKEFGGFNLLVGDIEQLCYLNSHEALPRELRPGYYGLSNAALDAPWPKLTALRTGLQRATLTETEALMALLADPRQYPDEQLPKTGVSLDWERALSAAFIVGEAYGTRASSVLRITADERVELVERRFGPGAVELGESRYEFALEADQRA</sequence>
<dbReference type="EMBL" id="LT629736">
    <property type="protein sequence ID" value="SDR72016.1"/>
    <property type="molecule type" value="Genomic_DNA"/>
</dbReference>
<organism evidence="1 2">
    <name type="scientific">Halopseudomonas xinjiangensis</name>
    <dbReference type="NCBI Taxonomy" id="487184"/>
    <lineage>
        <taxon>Bacteria</taxon>
        <taxon>Pseudomonadati</taxon>
        <taxon>Pseudomonadota</taxon>
        <taxon>Gammaproteobacteria</taxon>
        <taxon>Pseudomonadales</taxon>
        <taxon>Pseudomonadaceae</taxon>
        <taxon>Halopseudomonas</taxon>
    </lineage>
</organism>
<dbReference type="PANTHER" id="PTHR17985">
    <property type="entry name" value="SER/THR-RICH PROTEIN T10 IN DGCR REGION"/>
    <property type="match status" value="1"/>
</dbReference>
<name>A0A1H1LBY5_9GAMM</name>
<keyword evidence="2" id="KW-1185">Reference proteome</keyword>
<dbReference type="STRING" id="487184.SAMN05216421_0121"/>
<dbReference type="InterPro" id="IPR008551">
    <property type="entry name" value="TANGO2"/>
</dbReference>
<dbReference type="PANTHER" id="PTHR17985:SF8">
    <property type="entry name" value="TRANSPORT AND GOLGI ORGANIZATION PROTEIN 2 HOMOLOG"/>
    <property type="match status" value="1"/>
</dbReference>
<dbReference type="OrthoDB" id="4380123at2"/>
<proteinExistence type="predicted"/>
<accession>A0A1H1LBY5</accession>
<evidence type="ECO:0000313" key="1">
    <source>
        <dbReference type="EMBL" id="SDR72016.1"/>
    </source>
</evidence>
<dbReference type="Proteomes" id="UP000243207">
    <property type="component" value="Chromosome I"/>
</dbReference>
<protein>
    <submittedName>
        <fullName evidence="1">Uncharacterized conserved protein, contains NRDE domain</fullName>
    </submittedName>
</protein>